<dbReference type="Gene3D" id="3.10.50.40">
    <property type="match status" value="1"/>
</dbReference>
<proteinExistence type="predicted"/>
<feature type="domain" description="PpiC" evidence="2">
    <location>
        <begin position="106"/>
        <end position="223"/>
    </location>
</feature>
<evidence type="ECO:0000256" key="1">
    <source>
        <dbReference type="SAM" id="Phobius"/>
    </source>
</evidence>
<dbReference type="InterPro" id="IPR000297">
    <property type="entry name" value="PPIase_PpiC"/>
</dbReference>
<dbReference type="Pfam" id="PF13145">
    <property type="entry name" value="Rotamase_2"/>
    <property type="match status" value="1"/>
</dbReference>
<dbReference type="SUPFAM" id="SSF109998">
    <property type="entry name" value="Triger factor/SurA peptide-binding domain-like"/>
    <property type="match status" value="1"/>
</dbReference>
<evidence type="ECO:0000313" key="3">
    <source>
        <dbReference type="EMBL" id="EJP72062.1"/>
    </source>
</evidence>
<dbReference type="Gene3D" id="1.10.4030.10">
    <property type="entry name" value="Porin chaperone SurA, peptide-binding domain"/>
    <property type="match status" value="1"/>
</dbReference>
<dbReference type="STRING" id="1123866.NT01SARS_0548"/>
<organism evidence="3 4">
    <name type="scientific">SAR86 cluster bacterium SAR86A</name>
    <dbReference type="NCBI Taxonomy" id="1123866"/>
    <lineage>
        <taxon>Bacteria</taxon>
        <taxon>Pseudomonadati</taxon>
        <taxon>Pseudomonadota</taxon>
        <taxon>Gammaproteobacteria</taxon>
        <taxon>SAR86 cluster</taxon>
    </lineage>
</organism>
<keyword evidence="1" id="KW-0812">Transmembrane</keyword>
<dbReference type="EMBL" id="JH611156">
    <property type="protein sequence ID" value="EJP72062.1"/>
    <property type="molecule type" value="Genomic_DNA"/>
</dbReference>
<accession>J4V0B1</accession>
<dbReference type="InterPro" id="IPR027304">
    <property type="entry name" value="Trigger_fact/SurA_dom_sf"/>
</dbReference>
<dbReference type="AlphaFoldDB" id="J4V0B1"/>
<keyword evidence="1" id="KW-1133">Transmembrane helix</keyword>
<sequence>MKNKILVFFIIGFVLYLIDIGLNNYDDKEIFISDSEITSLITAWRSQVGRNPNDDEVARIINDLVQEEILYREALKLGLDQDDRIIKRRLAQKLSFLKQESVEKLPSSQELKDFFNDNKEKYYIEPEYTFTHYFFSSENNSFDRSNKAIKDIYGNKQINADPFLLGKNFVDVNLNKIKNDFGESFTQSIKNMELNKWVGPIKSPYGHHIVFISNYKSGYFPEISMVLKQVEIDLLQLRRDSAIQEYLEEIQSEYKIYINPELTF</sequence>
<dbReference type="HOGENOM" id="CLU_067345_0_0_6"/>
<name>J4V0B1_9GAMM</name>
<protein>
    <recommendedName>
        <fullName evidence="2">PpiC domain-containing protein</fullName>
    </recommendedName>
</protein>
<dbReference type="Proteomes" id="UP000010305">
    <property type="component" value="Unassembled WGS sequence"/>
</dbReference>
<evidence type="ECO:0000313" key="4">
    <source>
        <dbReference type="Proteomes" id="UP000010305"/>
    </source>
</evidence>
<reference evidence="3 4" key="1">
    <citation type="journal article" date="2012" name="ISME J.">
        <title>Genomic insights to SAR86, an abundant and uncultivated marine bacterial lineage.</title>
        <authorList>
            <person name="Dupont C.L."/>
            <person name="Rusch D.B."/>
            <person name="Yooseph S."/>
            <person name="Lombardo M.J."/>
            <person name="Richter R.A."/>
            <person name="Valas R."/>
            <person name="Novotny M."/>
            <person name="Yee-Greenbaum J."/>
            <person name="Selengut J.D."/>
            <person name="Haft D.H."/>
            <person name="Halpern A.L."/>
            <person name="Lasken R.S."/>
            <person name="Nealson K."/>
            <person name="Friedman R."/>
            <person name="Venter J.C."/>
        </authorList>
    </citation>
    <scope>NUCLEOTIDE SEQUENCE [LARGE SCALE GENOMIC DNA]</scope>
</reference>
<keyword evidence="1" id="KW-0472">Membrane</keyword>
<evidence type="ECO:0000259" key="2">
    <source>
        <dbReference type="Pfam" id="PF13145"/>
    </source>
</evidence>
<dbReference type="GO" id="GO:0003755">
    <property type="term" value="F:peptidyl-prolyl cis-trans isomerase activity"/>
    <property type="evidence" value="ECO:0007669"/>
    <property type="project" value="InterPro"/>
</dbReference>
<feature type="transmembrane region" description="Helical" evidence="1">
    <location>
        <begin position="6"/>
        <end position="25"/>
    </location>
</feature>
<gene>
    <name evidence="3" type="ORF">NT01SARS_0548</name>
</gene>
<dbReference type="InterPro" id="IPR046357">
    <property type="entry name" value="PPIase_dom_sf"/>
</dbReference>